<dbReference type="EMBL" id="CABFNQ020000762">
    <property type="protein sequence ID" value="CAH0040252.1"/>
    <property type="molecule type" value="Genomic_DNA"/>
</dbReference>
<evidence type="ECO:0000313" key="2">
    <source>
        <dbReference type="EMBL" id="CAH0040252.1"/>
    </source>
</evidence>
<evidence type="ECO:0000256" key="1">
    <source>
        <dbReference type="SAM" id="MobiDB-lite"/>
    </source>
</evidence>
<sequence>MGEEAEDLGVKQARGRGQPVSPVVIDEDSGGRGIGGEELGQGEEPDGGSSDAVDEHHVAGGCRG</sequence>
<accession>A0A9N9W3X8</accession>
<proteinExistence type="predicted"/>
<reference evidence="2" key="1">
    <citation type="submission" date="2021-10" db="EMBL/GenBank/DDBJ databases">
        <authorList>
            <person name="Piombo E."/>
        </authorList>
    </citation>
    <scope>NUCLEOTIDE SEQUENCE</scope>
</reference>
<dbReference type="Proteomes" id="UP000696573">
    <property type="component" value="Unassembled WGS sequence"/>
</dbReference>
<evidence type="ECO:0000313" key="3">
    <source>
        <dbReference type="Proteomes" id="UP000696573"/>
    </source>
</evidence>
<organism evidence="2 3">
    <name type="scientific">Clonostachys rhizophaga</name>
    <dbReference type="NCBI Taxonomy" id="160324"/>
    <lineage>
        <taxon>Eukaryota</taxon>
        <taxon>Fungi</taxon>
        <taxon>Dikarya</taxon>
        <taxon>Ascomycota</taxon>
        <taxon>Pezizomycotina</taxon>
        <taxon>Sordariomycetes</taxon>
        <taxon>Hypocreomycetidae</taxon>
        <taxon>Hypocreales</taxon>
        <taxon>Bionectriaceae</taxon>
        <taxon>Clonostachys</taxon>
    </lineage>
</organism>
<comment type="caution">
    <text evidence="2">The sequence shown here is derived from an EMBL/GenBank/DDBJ whole genome shotgun (WGS) entry which is preliminary data.</text>
</comment>
<dbReference type="AlphaFoldDB" id="A0A9N9W3X8"/>
<name>A0A9N9W3X8_9HYPO</name>
<keyword evidence="3" id="KW-1185">Reference proteome</keyword>
<feature type="region of interest" description="Disordered" evidence="1">
    <location>
        <begin position="1"/>
        <end position="64"/>
    </location>
</feature>
<protein>
    <submittedName>
        <fullName evidence="2">Uncharacterized protein</fullName>
    </submittedName>
</protein>
<gene>
    <name evidence="2" type="ORF">CRHIZ90672A_00005861</name>
</gene>